<organism evidence="2 3">
    <name type="scientific">Punctularia strigosozonata (strain HHB-11173)</name>
    <name type="common">White-rot fungus</name>
    <dbReference type="NCBI Taxonomy" id="741275"/>
    <lineage>
        <taxon>Eukaryota</taxon>
        <taxon>Fungi</taxon>
        <taxon>Dikarya</taxon>
        <taxon>Basidiomycota</taxon>
        <taxon>Agaricomycotina</taxon>
        <taxon>Agaricomycetes</taxon>
        <taxon>Corticiales</taxon>
        <taxon>Punctulariaceae</taxon>
        <taxon>Punctularia</taxon>
    </lineage>
</organism>
<dbReference type="eggNOG" id="ENOG502S18W">
    <property type="taxonomic scope" value="Eukaryota"/>
</dbReference>
<dbReference type="EMBL" id="JH687551">
    <property type="protein sequence ID" value="EIN05221.1"/>
    <property type="molecule type" value="Genomic_DNA"/>
</dbReference>
<dbReference type="Proteomes" id="UP000054196">
    <property type="component" value="Unassembled WGS sequence"/>
</dbReference>
<feature type="chain" id="PRO_5004455533" evidence="1">
    <location>
        <begin position="23"/>
        <end position="175"/>
    </location>
</feature>
<dbReference type="OrthoDB" id="3009080at2759"/>
<dbReference type="KEGG" id="psq:PUNSTDRAFT_128030"/>
<dbReference type="RefSeq" id="XP_007387624.1">
    <property type="nucleotide sequence ID" value="XM_007387562.1"/>
</dbReference>
<dbReference type="HOGENOM" id="CLU_131097_0_0_1"/>
<dbReference type="AlphaFoldDB" id="R7S5X4"/>
<evidence type="ECO:0000256" key="1">
    <source>
        <dbReference type="SAM" id="SignalP"/>
    </source>
</evidence>
<accession>R7S5X4</accession>
<proteinExistence type="predicted"/>
<sequence length="175" mass="19657">MAVWSKLAVLSVLAGLASTAIASAVDLSNIVEIDVRASDPCTKIAGVKWAAPADVWACYTSFPVNQTEKANIIEVVTKTLAFHTSVNYEFLAPLPFSLDVHEDVLGDLSRISKQSYNSDFDLHIDLSRTLKRLMDGHCVYINDCYDFLDAMIFAQHVQRRPYPYSAEFWEVWDAY</sequence>
<feature type="signal peptide" evidence="1">
    <location>
        <begin position="1"/>
        <end position="22"/>
    </location>
</feature>
<evidence type="ECO:0000313" key="3">
    <source>
        <dbReference type="Proteomes" id="UP000054196"/>
    </source>
</evidence>
<protein>
    <submittedName>
        <fullName evidence="2">Uncharacterized protein</fullName>
    </submittedName>
</protein>
<evidence type="ECO:0000313" key="2">
    <source>
        <dbReference type="EMBL" id="EIN05221.1"/>
    </source>
</evidence>
<gene>
    <name evidence="2" type="ORF">PUNSTDRAFT_128030</name>
</gene>
<dbReference type="GeneID" id="18878103"/>
<keyword evidence="1" id="KW-0732">Signal</keyword>
<keyword evidence="3" id="KW-1185">Reference proteome</keyword>
<name>R7S5X4_PUNST</name>
<reference evidence="3" key="1">
    <citation type="journal article" date="2012" name="Science">
        <title>The Paleozoic origin of enzymatic lignin decomposition reconstructed from 31 fungal genomes.</title>
        <authorList>
            <person name="Floudas D."/>
            <person name="Binder M."/>
            <person name="Riley R."/>
            <person name="Barry K."/>
            <person name="Blanchette R.A."/>
            <person name="Henrissat B."/>
            <person name="Martinez A.T."/>
            <person name="Otillar R."/>
            <person name="Spatafora J.W."/>
            <person name="Yadav J.S."/>
            <person name="Aerts A."/>
            <person name="Benoit I."/>
            <person name="Boyd A."/>
            <person name="Carlson A."/>
            <person name="Copeland A."/>
            <person name="Coutinho P.M."/>
            <person name="de Vries R.P."/>
            <person name="Ferreira P."/>
            <person name="Findley K."/>
            <person name="Foster B."/>
            <person name="Gaskell J."/>
            <person name="Glotzer D."/>
            <person name="Gorecki P."/>
            <person name="Heitman J."/>
            <person name="Hesse C."/>
            <person name="Hori C."/>
            <person name="Igarashi K."/>
            <person name="Jurgens J.A."/>
            <person name="Kallen N."/>
            <person name="Kersten P."/>
            <person name="Kohler A."/>
            <person name="Kuees U."/>
            <person name="Kumar T.K.A."/>
            <person name="Kuo A."/>
            <person name="LaButti K."/>
            <person name="Larrondo L.F."/>
            <person name="Lindquist E."/>
            <person name="Ling A."/>
            <person name="Lombard V."/>
            <person name="Lucas S."/>
            <person name="Lundell T."/>
            <person name="Martin R."/>
            <person name="McLaughlin D.J."/>
            <person name="Morgenstern I."/>
            <person name="Morin E."/>
            <person name="Murat C."/>
            <person name="Nagy L.G."/>
            <person name="Nolan M."/>
            <person name="Ohm R.A."/>
            <person name="Patyshakuliyeva A."/>
            <person name="Rokas A."/>
            <person name="Ruiz-Duenas F.J."/>
            <person name="Sabat G."/>
            <person name="Salamov A."/>
            <person name="Samejima M."/>
            <person name="Schmutz J."/>
            <person name="Slot J.C."/>
            <person name="St John F."/>
            <person name="Stenlid J."/>
            <person name="Sun H."/>
            <person name="Sun S."/>
            <person name="Syed K."/>
            <person name="Tsang A."/>
            <person name="Wiebenga A."/>
            <person name="Young D."/>
            <person name="Pisabarro A."/>
            <person name="Eastwood D.C."/>
            <person name="Martin F."/>
            <person name="Cullen D."/>
            <person name="Grigoriev I.V."/>
            <person name="Hibbett D.S."/>
        </authorList>
    </citation>
    <scope>NUCLEOTIDE SEQUENCE [LARGE SCALE GENOMIC DNA]</scope>
    <source>
        <strain evidence="3">HHB-11173 SS5</strain>
    </source>
</reference>